<keyword evidence="4" id="KW-0597">Phosphoprotein</keyword>
<dbReference type="CDD" id="cd00075">
    <property type="entry name" value="HATPase"/>
    <property type="match status" value="1"/>
</dbReference>
<feature type="domain" description="Histidine kinase" evidence="12">
    <location>
        <begin position="235"/>
        <end position="449"/>
    </location>
</feature>
<evidence type="ECO:0000256" key="5">
    <source>
        <dbReference type="ARBA" id="ARBA00022679"/>
    </source>
</evidence>
<dbReference type="SMART" id="SM00304">
    <property type="entry name" value="HAMP"/>
    <property type="match status" value="1"/>
</dbReference>
<evidence type="ECO:0000256" key="9">
    <source>
        <dbReference type="ARBA" id="ARBA00023012"/>
    </source>
</evidence>
<dbReference type="CDD" id="cd06225">
    <property type="entry name" value="HAMP"/>
    <property type="match status" value="1"/>
</dbReference>
<comment type="subcellular location">
    <subcellularLocation>
        <location evidence="2">Membrane</location>
    </subcellularLocation>
</comment>
<evidence type="ECO:0000256" key="8">
    <source>
        <dbReference type="ARBA" id="ARBA00022989"/>
    </source>
</evidence>
<dbReference type="Gene3D" id="1.10.287.130">
    <property type="match status" value="1"/>
</dbReference>
<keyword evidence="5" id="KW-0808">Transferase</keyword>
<keyword evidence="8 11" id="KW-1133">Transmembrane helix</keyword>
<dbReference type="InterPro" id="IPR050428">
    <property type="entry name" value="TCS_sensor_his_kinase"/>
</dbReference>
<keyword evidence="10 11" id="KW-0472">Membrane</keyword>
<dbReference type="PROSITE" id="PS50885">
    <property type="entry name" value="HAMP"/>
    <property type="match status" value="1"/>
</dbReference>
<organism evidence="14 15">
    <name type="scientific">Candidatus Anaerotruncus excrementipullorum</name>
    <dbReference type="NCBI Taxonomy" id="2838465"/>
    <lineage>
        <taxon>Bacteria</taxon>
        <taxon>Bacillati</taxon>
        <taxon>Bacillota</taxon>
        <taxon>Clostridia</taxon>
        <taxon>Eubacteriales</taxon>
        <taxon>Oscillospiraceae</taxon>
        <taxon>Anaerotruncus</taxon>
    </lineage>
</organism>
<evidence type="ECO:0000256" key="11">
    <source>
        <dbReference type="SAM" id="Phobius"/>
    </source>
</evidence>
<dbReference type="SMART" id="SM00387">
    <property type="entry name" value="HATPase_c"/>
    <property type="match status" value="1"/>
</dbReference>
<evidence type="ECO:0000256" key="4">
    <source>
        <dbReference type="ARBA" id="ARBA00022553"/>
    </source>
</evidence>
<evidence type="ECO:0000256" key="3">
    <source>
        <dbReference type="ARBA" id="ARBA00012438"/>
    </source>
</evidence>
<dbReference type="PANTHER" id="PTHR45436">
    <property type="entry name" value="SENSOR HISTIDINE KINASE YKOH"/>
    <property type="match status" value="1"/>
</dbReference>
<dbReference type="SUPFAM" id="SSF158472">
    <property type="entry name" value="HAMP domain-like"/>
    <property type="match status" value="1"/>
</dbReference>
<evidence type="ECO:0000259" key="12">
    <source>
        <dbReference type="PROSITE" id="PS50109"/>
    </source>
</evidence>
<reference evidence="14" key="1">
    <citation type="journal article" date="2021" name="PeerJ">
        <title>Extensive microbial diversity within the chicken gut microbiome revealed by metagenomics and culture.</title>
        <authorList>
            <person name="Gilroy R."/>
            <person name="Ravi A."/>
            <person name="Getino M."/>
            <person name="Pursley I."/>
            <person name="Horton D.L."/>
            <person name="Alikhan N.F."/>
            <person name="Baker D."/>
            <person name="Gharbi K."/>
            <person name="Hall N."/>
            <person name="Watson M."/>
            <person name="Adriaenssens E.M."/>
            <person name="Foster-Nyarko E."/>
            <person name="Jarju S."/>
            <person name="Secka A."/>
            <person name="Antonio M."/>
            <person name="Oren A."/>
            <person name="Chaudhuri R.R."/>
            <person name="La Ragione R."/>
            <person name="Hildebrand F."/>
            <person name="Pallen M.J."/>
        </authorList>
    </citation>
    <scope>NUCLEOTIDE SEQUENCE</scope>
    <source>
        <strain evidence="14">CHK188-5543</strain>
    </source>
</reference>
<evidence type="ECO:0000256" key="10">
    <source>
        <dbReference type="ARBA" id="ARBA00023136"/>
    </source>
</evidence>
<proteinExistence type="predicted"/>
<feature type="transmembrane region" description="Helical" evidence="11">
    <location>
        <begin position="12"/>
        <end position="31"/>
    </location>
</feature>
<dbReference type="Pfam" id="PF00672">
    <property type="entry name" value="HAMP"/>
    <property type="match status" value="1"/>
</dbReference>
<keyword evidence="7 14" id="KW-0418">Kinase</keyword>
<keyword evidence="6 11" id="KW-0812">Transmembrane</keyword>
<accession>A0A9D2B787</accession>
<dbReference type="Gene3D" id="6.10.340.10">
    <property type="match status" value="1"/>
</dbReference>
<evidence type="ECO:0000313" key="14">
    <source>
        <dbReference type="EMBL" id="HIX64844.1"/>
    </source>
</evidence>
<evidence type="ECO:0000256" key="7">
    <source>
        <dbReference type="ARBA" id="ARBA00022777"/>
    </source>
</evidence>
<dbReference type="SMART" id="SM00388">
    <property type="entry name" value="HisKA"/>
    <property type="match status" value="1"/>
</dbReference>
<dbReference type="FunFam" id="1.10.287.130:FF:000001">
    <property type="entry name" value="Two-component sensor histidine kinase"/>
    <property type="match status" value="1"/>
</dbReference>
<evidence type="ECO:0000256" key="2">
    <source>
        <dbReference type="ARBA" id="ARBA00004370"/>
    </source>
</evidence>
<dbReference type="SUPFAM" id="SSF47384">
    <property type="entry name" value="Homodimeric domain of signal transducing histidine kinase"/>
    <property type="match status" value="1"/>
</dbReference>
<dbReference type="Proteomes" id="UP000886800">
    <property type="component" value="Unassembled WGS sequence"/>
</dbReference>
<dbReference type="InterPro" id="IPR005467">
    <property type="entry name" value="His_kinase_dom"/>
</dbReference>
<evidence type="ECO:0000256" key="6">
    <source>
        <dbReference type="ARBA" id="ARBA00022692"/>
    </source>
</evidence>
<dbReference type="AlphaFoldDB" id="A0A9D2B787"/>
<dbReference type="PRINTS" id="PR00344">
    <property type="entry name" value="BCTRLSENSOR"/>
</dbReference>
<dbReference type="Gene3D" id="3.30.565.10">
    <property type="entry name" value="Histidine kinase-like ATPase, C-terminal domain"/>
    <property type="match status" value="1"/>
</dbReference>
<dbReference type="PROSITE" id="PS50109">
    <property type="entry name" value="HIS_KIN"/>
    <property type="match status" value="1"/>
</dbReference>
<dbReference type="CDD" id="cd00082">
    <property type="entry name" value="HisKA"/>
    <property type="match status" value="1"/>
</dbReference>
<dbReference type="GO" id="GO:0005886">
    <property type="term" value="C:plasma membrane"/>
    <property type="evidence" value="ECO:0007669"/>
    <property type="project" value="TreeGrafter"/>
</dbReference>
<dbReference type="EMBL" id="DXES01000024">
    <property type="protein sequence ID" value="HIX64844.1"/>
    <property type="molecule type" value="Genomic_DNA"/>
</dbReference>
<protein>
    <recommendedName>
        <fullName evidence="3">histidine kinase</fullName>
        <ecNumber evidence="3">2.7.13.3</ecNumber>
    </recommendedName>
</protein>
<name>A0A9D2B787_9FIRM</name>
<dbReference type="Pfam" id="PF02518">
    <property type="entry name" value="HATPase_c"/>
    <property type="match status" value="1"/>
</dbReference>
<dbReference type="InterPro" id="IPR003661">
    <property type="entry name" value="HisK_dim/P_dom"/>
</dbReference>
<dbReference type="Pfam" id="PF00512">
    <property type="entry name" value="HisKA"/>
    <property type="match status" value="1"/>
</dbReference>
<feature type="transmembrane region" description="Helical" evidence="11">
    <location>
        <begin position="149"/>
        <end position="172"/>
    </location>
</feature>
<dbReference type="InterPro" id="IPR036890">
    <property type="entry name" value="HATPase_C_sf"/>
</dbReference>
<dbReference type="FunFam" id="3.30.565.10:FF:000006">
    <property type="entry name" value="Sensor histidine kinase WalK"/>
    <property type="match status" value="1"/>
</dbReference>
<keyword evidence="9" id="KW-0902">Two-component regulatory system</keyword>
<dbReference type="InterPro" id="IPR003660">
    <property type="entry name" value="HAMP_dom"/>
</dbReference>
<evidence type="ECO:0000313" key="15">
    <source>
        <dbReference type="Proteomes" id="UP000886800"/>
    </source>
</evidence>
<dbReference type="InterPro" id="IPR004358">
    <property type="entry name" value="Sig_transdc_His_kin-like_C"/>
</dbReference>
<dbReference type="InterPro" id="IPR036097">
    <property type="entry name" value="HisK_dim/P_sf"/>
</dbReference>
<reference evidence="14" key="2">
    <citation type="submission" date="2021-04" db="EMBL/GenBank/DDBJ databases">
        <authorList>
            <person name="Gilroy R."/>
        </authorList>
    </citation>
    <scope>NUCLEOTIDE SEQUENCE</scope>
    <source>
        <strain evidence="14">CHK188-5543</strain>
    </source>
</reference>
<dbReference type="PANTHER" id="PTHR45436:SF5">
    <property type="entry name" value="SENSOR HISTIDINE KINASE TRCS"/>
    <property type="match status" value="1"/>
</dbReference>
<dbReference type="InterPro" id="IPR003594">
    <property type="entry name" value="HATPase_dom"/>
</dbReference>
<evidence type="ECO:0000256" key="1">
    <source>
        <dbReference type="ARBA" id="ARBA00000085"/>
    </source>
</evidence>
<dbReference type="EC" id="2.7.13.3" evidence="3"/>
<comment type="caution">
    <text evidence="14">The sequence shown here is derived from an EMBL/GenBank/DDBJ whole genome shotgun (WGS) entry which is preliminary data.</text>
</comment>
<dbReference type="SUPFAM" id="SSF55874">
    <property type="entry name" value="ATPase domain of HSP90 chaperone/DNA topoisomerase II/histidine kinase"/>
    <property type="match status" value="1"/>
</dbReference>
<comment type="catalytic activity">
    <reaction evidence="1">
        <text>ATP + protein L-histidine = ADP + protein N-phospho-L-histidine.</text>
        <dbReference type="EC" id="2.7.13.3"/>
    </reaction>
</comment>
<evidence type="ECO:0000259" key="13">
    <source>
        <dbReference type="PROSITE" id="PS50885"/>
    </source>
</evidence>
<feature type="domain" description="HAMP" evidence="13">
    <location>
        <begin position="173"/>
        <end position="227"/>
    </location>
</feature>
<dbReference type="GO" id="GO:0000155">
    <property type="term" value="F:phosphorelay sensor kinase activity"/>
    <property type="evidence" value="ECO:0007669"/>
    <property type="project" value="InterPro"/>
</dbReference>
<gene>
    <name evidence="14" type="ORF">H9736_01195</name>
</gene>
<sequence>MKKRLSIKARVTLWYTGLLILLLCLGVAYLLTFTDRISNQQLRDALQDVVSDAVQSAQFDYGELDDEDVDFYRDGVSVFFYDESGYLIAPRVNQGIQVNALLEDQVLKTARGGGEDWLIYDLYAREDGVGFWVRGMTSLSGTQGTLRELFLLALIGVPGFVLVAALGGWQITRRAFLPVGRMAETANAITSGKDLSLRVPDDGSRDELSRLGGTVNAMLERLQEAFEREKQFTSDVSHELRTPTAVIRSQCEYALSPQAGEPERREALEAVLRQSQRISTIISQLLLLARAENGKFTPNWERVNFSELCEMVALELEGRARERQVEFTLELQPEVWLVGDETLLMRLVNNLLTNAIRYNKEGGSVTLRLSTLPGGCLLEVADTGIGIRPEDQKKVWRRFYRVDAARSQGGCGLGLSMVQWIAQLHGGRVELESAYGVGSVFRVQLPEDPKK</sequence>